<feature type="compositionally biased region" description="Basic and acidic residues" evidence="4">
    <location>
        <begin position="231"/>
        <end position="250"/>
    </location>
</feature>
<dbReference type="GeneID" id="72466807"/>
<evidence type="ECO:0000256" key="5">
    <source>
        <dbReference type="SAM" id="Phobius"/>
    </source>
</evidence>
<dbReference type="Gene3D" id="4.10.520.10">
    <property type="entry name" value="IHF-like DNA-binding proteins"/>
    <property type="match status" value="1"/>
</dbReference>
<evidence type="ECO:0000256" key="4">
    <source>
        <dbReference type="SAM" id="MobiDB-lite"/>
    </source>
</evidence>
<dbReference type="PANTHER" id="PTHR33175:SF2">
    <property type="entry name" value="INTEGRATION HOST FACTOR SUBUNIT ALPHA"/>
    <property type="match status" value="1"/>
</dbReference>
<dbReference type="GO" id="GO:0005829">
    <property type="term" value="C:cytosol"/>
    <property type="evidence" value="ECO:0007669"/>
    <property type="project" value="TreeGrafter"/>
</dbReference>
<dbReference type="CDD" id="cd13832">
    <property type="entry name" value="IHF"/>
    <property type="match status" value="1"/>
</dbReference>
<feature type="compositionally biased region" description="Basic and acidic residues" evidence="4">
    <location>
        <begin position="397"/>
        <end position="415"/>
    </location>
</feature>
<keyword evidence="5" id="KW-0472">Membrane</keyword>
<dbReference type="SMART" id="SM00411">
    <property type="entry name" value="BHL"/>
    <property type="match status" value="1"/>
</dbReference>
<evidence type="ECO:0000313" key="6">
    <source>
        <dbReference type="EMBL" id="GJG59155.1"/>
    </source>
</evidence>
<keyword evidence="7" id="KW-1185">Reference proteome</keyword>
<dbReference type="Proteomes" id="UP000825483">
    <property type="component" value="Unassembled WGS sequence"/>
</dbReference>
<comment type="similarity">
    <text evidence="1 3">Belongs to the bacterial histone-like protein family.</text>
</comment>
<feature type="region of interest" description="Disordered" evidence="4">
    <location>
        <begin position="116"/>
        <end position="306"/>
    </location>
</feature>
<evidence type="ECO:0000313" key="7">
    <source>
        <dbReference type="Proteomes" id="UP000825483"/>
    </source>
</evidence>
<dbReference type="Pfam" id="PF00216">
    <property type="entry name" value="Bac_DNA_binding"/>
    <property type="match status" value="1"/>
</dbReference>
<gene>
    <name evidence="6" type="ORF">PRLR5076_20060</name>
</gene>
<feature type="compositionally biased region" description="Low complexity" evidence="4">
    <location>
        <begin position="369"/>
        <end position="381"/>
    </location>
</feature>
<dbReference type="GO" id="GO:0030527">
    <property type="term" value="F:structural constituent of chromatin"/>
    <property type="evidence" value="ECO:0007669"/>
    <property type="project" value="InterPro"/>
</dbReference>
<name>A0A9R1CAS8_9BACT</name>
<protein>
    <submittedName>
        <fullName evidence="6">Integration host factor</fullName>
    </submittedName>
</protein>
<feature type="compositionally biased region" description="Basic and acidic residues" evidence="4">
    <location>
        <begin position="148"/>
        <end position="163"/>
    </location>
</feature>
<comment type="caution">
    <text evidence="6">The sequence shown here is derived from an EMBL/GenBank/DDBJ whole genome shotgun (WGS) entry which is preliminary data.</text>
</comment>
<keyword evidence="5" id="KW-0812">Transmembrane</keyword>
<dbReference type="InterPro" id="IPR010992">
    <property type="entry name" value="IHF-like_DNA-bd_dom_sf"/>
</dbReference>
<keyword evidence="2" id="KW-0238">DNA-binding</keyword>
<reference evidence="6" key="1">
    <citation type="journal article" date="2022" name="Int. J. Syst. Evol. Microbiol.">
        <title>Prevotella lacticifex sp. nov., isolated from the rumen of cows.</title>
        <authorList>
            <person name="Shinkai T."/>
            <person name="Ikeyama N."/>
            <person name="Kumagai M."/>
            <person name="Ohmori H."/>
            <person name="Sakamoto M."/>
            <person name="Ohkuma M."/>
            <person name="Mitsumori M."/>
        </authorList>
    </citation>
    <scope>NUCLEOTIDE SEQUENCE</scope>
    <source>
        <strain evidence="6">R5076</strain>
    </source>
</reference>
<keyword evidence="5" id="KW-1133">Transmembrane helix</keyword>
<feature type="compositionally biased region" description="Basic and acidic residues" evidence="4">
    <location>
        <begin position="270"/>
        <end position="297"/>
    </location>
</feature>
<evidence type="ECO:0000256" key="3">
    <source>
        <dbReference type="RuleBase" id="RU003939"/>
    </source>
</evidence>
<sequence length="495" mass="54209">MAKNSIGDLAAILARKQKIGKKEANDMVTAFFATITDGLRDDRQVKVRGLGTFKVTTVKARESVDVNTGNRVVIEGHDKVSFTPDATMKDLVNKPFAQFTTVVVNDGVNFDSVDAASASEERNTAAVDNDSEADSDSLDDVDEEESVDERSGDDVESEEKKEVPVTNEVGQSEIIDVTAETVDDEPSNDAPQAADSKQDNTAADSKPASDNEQVNPVGTPPAAVVDQNNEVVREADNALNHSEDRVKEDDATTQVLDSYIPDDTPEPTDTLEHTAHNNDSVEEKSTDETHDNSRTEKEDDGDDQPIVSREYFDEQMSACRRRCNRNLILSVVLLVVGLVAGFLAGRYLMQPQPVVSSKPQVKQVKKVVAQPDTAATAPAPKDTVEKKDTVAAPVAPVEDKKKESDDEKTSAKDDDVSPEIAKMNADRRLRFGAYEIIGVEKVVRLKPGQTMQSYSNKTLGKDMVVYFQVLNGVDEMKPGEPLKVPKIRLKKQYRK</sequence>
<dbReference type="InterPro" id="IPR000119">
    <property type="entry name" value="Hist_DNA-bd"/>
</dbReference>
<organism evidence="6 7">
    <name type="scientific">Prevotella lacticifex</name>
    <dbReference type="NCBI Taxonomy" id="2854755"/>
    <lineage>
        <taxon>Bacteria</taxon>
        <taxon>Pseudomonadati</taxon>
        <taxon>Bacteroidota</taxon>
        <taxon>Bacteroidia</taxon>
        <taxon>Bacteroidales</taxon>
        <taxon>Prevotellaceae</taxon>
        <taxon>Prevotella</taxon>
    </lineage>
</organism>
<dbReference type="SUPFAM" id="SSF47729">
    <property type="entry name" value="IHF-like DNA-binding proteins"/>
    <property type="match status" value="1"/>
</dbReference>
<feature type="compositionally biased region" description="Polar residues" evidence="4">
    <location>
        <begin position="199"/>
        <end position="216"/>
    </location>
</feature>
<evidence type="ECO:0000256" key="2">
    <source>
        <dbReference type="ARBA" id="ARBA00023125"/>
    </source>
</evidence>
<dbReference type="EMBL" id="BPUB01000002">
    <property type="protein sequence ID" value="GJG59155.1"/>
    <property type="molecule type" value="Genomic_DNA"/>
</dbReference>
<feature type="transmembrane region" description="Helical" evidence="5">
    <location>
        <begin position="327"/>
        <end position="348"/>
    </location>
</feature>
<proteinExistence type="inferred from homology"/>
<evidence type="ECO:0000256" key="1">
    <source>
        <dbReference type="ARBA" id="ARBA00010529"/>
    </source>
</evidence>
<dbReference type="AlphaFoldDB" id="A0A9R1CAS8"/>
<dbReference type="RefSeq" id="WP_223925817.1">
    <property type="nucleotide sequence ID" value="NZ_BPTU01000001.1"/>
</dbReference>
<dbReference type="PANTHER" id="PTHR33175">
    <property type="entry name" value="DNA-BINDING PROTEIN HU"/>
    <property type="match status" value="1"/>
</dbReference>
<accession>A0A9R1CAS8</accession>
<feature type="region of interest" description="Disordered" evidence="4">
    <location>
        <begin position="369"/>
        <end position="416"/>
    </location>
</feature>
<dbReference type="GO" id="GO:0003677">
    <property type="term" value="F:DNA binding"/>
    <property type="evidence" value="ECO:0007669"/>
    <property type="project" value="UniProtKB-KW"/>
</dbReference>
<feature type="compositionally biased region" description="Acidic residues" evidence="4">
    <location>
        <begin position="129"/>
        <end position="147"/>
    </location>
</feature>